<proteinExistence type="predicted"/>
<evidence type="ECO:0000313" key="2">
    <source>
        <dbReference type="EMBL" id="JAE17071.1"/>
    </source>
</evidence>
<keyword evidence="1" id="KW-1133">Transmembrane helix</keyword>
<reference evidence="2" key="2">
    <citation type="journal article" date="2015" name="Data Brief">
        <title>Shoot transcriptome of the giant reed, Arundo donax.</title>
        <authorList>
            <person name="Barrero R.A."/>
            <person name="Guerrero F.D."/>
            <person name="Moolhuijzen P."/>
            <person name="Goolsby J.A."/>
            <person name="Tidwell J."/>
            <person name="Bellgard S.E."/>
            <person name="Bellgard M.I."/>
        </authorList>
    </citation>
    <scope>NUCLEOTIDE SEQUENCE</scope>
    <source>
        <tissue evidence="2">Shoot tissue taken approximately 20 cm above the soil surface</tissue>
    </source>
</reference>
<dbReference type="EMBL" id="GBRH01180825">
    <property type="protein sequence ID" value="JAE17071.1"/>
    <property type="molecule type" value="Transcribed_RNA"/>
</dbReference>
<keyword evidence="1" id="KW-0472">Membrane</keyword>
<name>A0A0A9G3E9_ARUDO</name>
<organism evidence="2">
    <name type="scientific">Arundo donax</name>
    <name type="common">Giant reed</name>
    <name type="synonym">Donax arundinaceus</name>
    <dbReference type="NCBI Taxonomy" id="35708"/>
    <lineage>
        <taxon>Eukaryota</taxon>
        <taxon>Viridiplantae</taxon>
        <taxon>Streptophyta</taxon>
        <taxon>Embryophyta</taxon>
        <taxon>Tracheophyta</taxon>
        <taxon>Spermatophyta</taxon>
        <taxon>Magnoliopsida</taxon>
        <taxon>Liliopsida</taxon>
        <taxon>Poales</taxon>
        <taxon>Poaceae</taxon>
        <taxon>PACMAD clade</taxon>
        <taxon>Arundinoideae</taxon>
        <taxon>Arundineae</taxon>
        <taxon>Arundo</taxon>
    </lineage>
</organism>
<reference evidence="2" key="1">
    <citation type="submission" date="2014-09" db="EMBL/GenBank/DDBJ databases">
        <authorList>
            <person name="Magalhaes I.L.F."/>
            <person name="Oliveira U."/>
            <person name="Santos F.R."/>
            <person name="Vidigal T.H.D.A."/>
            <person name="Brescovit A.D."/>
            <person name="Santos A.J."/>
        </authorList>
    </citation>
    <scope>NUCLEOTIDE SEQUENCE</scope>
    <source>
        <tissue evidence="2">Shoot tissue taken approximately 20 cm above the soil surface</tissue>
    </source>
</reference>
<accession>A0A0A9G3E9</accession>
<sequence length="75" mass="8701">MDGETKLKISEIRLMKYKGFSWHQLQAGNMRCLPRKKTAGHTYTCLHFVILLAFVLLTLCLFVSIDNFSFMLCID</sequence>
<evidence type="ECO:0000256" key="1">
    <source>
        <dbReference type="SAM" id="Phobius"/>
    </source>
</evidence>
<protein>
    <submittedName>
        <fullName evidence="2">Uncharacterized protein</fullName>
    </submittedName>
</protein>
<keyword evidence="1" id="KW-0812">Transmembrane</keyword>
<feature type="transmembrane region" description="Helical" evidence="1">
    <location>
        <begin position="45"/>
        <end position="65"/>
    </location>
</feature>
<dbReference type="AlphaFoldDB" id="A0A0A9G3E9"/>